<keyword evidence="3" id="KW-0378">Hydrolase</keyword>
<reference evidence="3" key="2">
    <citation type="submission" date="2021-01" db="EMBL/GenBank/DDBJ databases">
        <authorList>
            <person name="Kang M."/>
        </authorList>
    </citation>
    <scope>NUCLEOTIDE SEQUENCE</scope>
    <source>
        <strain evidence="3">KACC 17527</strain>
    </source>
</reference>
<dbReference type="RefSeq" id="WP_201173312.1">
    <property type="nucleotide sequence ID" value="NZ_JAEPWM010000006.1"/>
</dbReference>
<dbReference type="AlphaFoldDB" id="A0A934TU14"/>
<keyword evidence="2" id="KW-0732">Signal</keyword>
<comment type="subcellular location">
    <subcellularLocation>
        <location evidence="1">Cell outer membrane</location>
    </subcellularLocation>
</comment>
<dbReference type="GO" id="GO:0016787">
    <property type="term" value="F:hydrolase activity"/>
    <property type="evidence" value="ECO:0007669"/>
    <property type="project" value="UniProtKB-KW"/>
</dbReference>
<accession>A0A934TU14</accession>
<dbReference type="Pfam" id="PF09411">
    <property type="entry name" value="PagL"/>
    <property type="match status" value="1"/>
</dbReference>
<proteinExistence type="predicted"/>
<dbReference type="GO" id="GO:0009279">
    <property type="term" value="C:cell outer membrane"/>
    <property type="evidence" value="ECO:0007669"/>
    <property type="project" value="UniProtKB-SubCell"/>
</dbReference>
<sequence length="201" mass="21905">MTTRASRWLASVACALALPAGSSAWAQAVHPADRWEYALEAGYTAKVRDNSPFDYRIAPFHLAFRSPAFADLWTSAEGARLTVRHRISLVAEAIAQGPETHYVAIQGAPVFELWAPDRRTAGFFEIGGGFGFLDSRGVPGGQGQDFAFNWYTQGGLRRQLTQDMAITGALYFTHHSNLGMTDPNPGIDVLGLNVGLVFAFR</sequence>
<dbReference type="InterPro" id="IPR018550">
    <property type="entry name" value="Lipid-A_deacylase-rel"/>
</dbReference>
<dbReference type="Gene3D" id="2.40.160.20">
    <property type="match status" value="1"/>
</dbReference>
<gene>
    <name evidence="3" type="ORF">JJB11_15845</name>
</gene>
<dbReference type="InterPro" id="IPR011250">
    <property type="entry name" value="OMP/PagP_B-barrel"/>
</dbReference>
<name>A0A934TU14_9BURK</name>
<dbReference type="SUPFAM" id="SSF56925">
    <property type="entry name" value="OMPA-like"/>
    <property type="match status" value="1"/>
</dbReference>
<comment type="caution">
    <text evidence="3">The sequence shown here is derived from an EMBL/GenBank/DDBJ whole genome shotgun (WGS) entry which is preliminary data.</text>
</comment>
<feature type="signal peptide" evidence="2">
    <location>
        <begin position="1"/>
        <end position="26"/>
    </location>
</feature>
<reference evidence="3" key="1">
    <citation type="journal article" date="2012" name="J. Microbiol. Biotechnol.">
        <title>Ramlibacter ginsenosidimutans sp. nov., with ginsenoside-converting activity.</title>
        <authorList>
            <person name="Wang L."/>
            <person name="An D.S."/>
            <person name="Kim S.G."/>
            <person name="Jin F.X."/>
            <person name="Kim S.C."/>
            <person name="Lee S.T."/>
            <person name="Im W.T."/>
        </authorList>
    </citation>
    <scope>NUCLEOTIDE SEQUENCE</scope>
    <source>
        <strain evidence="3">KACC 17527</strain>
    </source>
</reference>
<keyword evidence="4" id="KW-1185">Reference proteome</keyword>
<dbReference type="EMBL" id="JAEPWM010000006">
    <property type="protein sequence ID" value="MBK6007572.1"/>
    <property type="molecule type" value="Genomic_DNA"/>
</dbReference>
<evidence type="ECO:0000256" key="1">
    <source>
        <dbReference type="ARBA" id="ARBA00004442"/>
    </source>
</evidence>
<evidence type="ECO:0000313" key="3">
    <source>
        <dbReference type="EMBL" id="MBK6007572.1"/>
    </source>
</evidence>
<evidence type="ECO:0000313" key="4">
    <source>
        <dbReference type="Proteomes" id="UP000630528"/>
    </source>
</evidence>
<organism evidence="3 4">
    <name type="scientific">Ramlibacter ginsenosidimutans</name>
    <dbReference type="NCBI Taxonomy" id="502333"/>
    <lineage>
        <taxon>Bacteria</taxon>
        <taxon>Pseudomonadati</taxon>
        <taxon>Pseudomonadota</taxon>
        <taxon>Betaproteobacteria</taxon>
        <taxon>Burkholderiales</taxon>
        <taxon>Comamonadaceae</taxon>
        <taxon>Ramlibacter</taxon>
    </lineage>
</organism>
<dbReference type="Proteomes" id="UP000630528">
    <property type="component" value="Unassembled WGS sequence"/>
</dbReference>
<protein>
    <submittedName>
        <fullName evidence="3">Acyloxyacyl hydrolase</fullName>
    </submittedName>
</protein>
<feature type="chain" id="PRO_5036783136" evidence="2">
    <location>
        <begin position="27"/>
        <end position="201"/>
    </location>
</feature>
<evidence type="ECO:0000256" key="2">
    <source>
        <dbReference type="SAM" id="SignalP"/>
    </source>
</evidence>